<dbReference type="RefSeq" id="WP_137006303.1">
    <property type="nucleotide sequence ID" value="NZ_CP039924.1"/>
</dbReference>
<dbReference type="AlphaFoldDB" id="A0A4D7YQJ2"/>
<keyword evidence="1" id="KW-0812">Transmembrane</keyword>
<gene>
    <name evidence="2" type="ORF">CFBP7129_27835</name>
</gene>
<feature type="transmembrane region" description="Helical" evidence="1">
    <location>
        <begin position="38"/>
        <end position="55"/>
    </location>
</feature>
<evidence type="ECO:0000313" key="2">
    <source>
        <dbReference type="EMBL" id="QCL97967.1"/>
    </source>
</evidence>
<keyword evidence="2" id="KW-0614">Plasmid</keyword>
<feature type="transmembrane region" description="Helical" evidence="1">
    <location>
        <begin position="403"/>
        <end position="425"/>
    </location>
</feature>
<dbReference type="EMBL" id="CP039924">
    <property type="protein sequence ID" value="QCL97967.1"/>
    <property type="molecule type" value="Genomic_DNA"/>
</dbReference>
<feature type="transmembrane region" description="Helical" evidence="1">
    <location>
        <begin position="85"/>
        <end position="104"/>
    </location>
</feature>
<dbReference type="Pfam" id="PF04632">
    <property type="entry name" value="FUSC"/>
    <property type="match status" value="1"/>
</dbReference>
<dbReference type="InterPro" id="IPR006726">
    <property type="entry name" value="PHBA_efflux_AaeB/fusaric-R"/>
</dbReference>
<evidence type="ECO:0000256" key="1">
    <source>
        <dbReference type="SAM" id="Phobius"/>
    </source>
</evidence>
<reference evidence="2 3" key="1">
    <citation type="submission" date="2019-04" db="EMBL/GenBank/DDBJ databases">
        <title>Complete genome sequence of Agrobacterium tumefaciens CFBP7129.</title>
        <authorList>
            <person name="Haryono M."/>
            <person name="Lin Y.-C."/>
            <person name="Lai E.-M."/>
            <person name="Kuo C.-H."/>
        </authorList>
    </citation>
    <scope>NUCLEOTIDE SEQUENCE [LARGE SCALE GENOMIC DNA]</scope>
    <source>
        <strain evidence="2 3">CFBP7129</strain>
        <plasmid evidence="3">patcfbp7129a</plasmid>
    </source>
</reference>
<sequence length="667" mass="71496">MRSRPVVTSGNVIFSLKSFLAAMLAYLVAISFDLNRPSWAVATVYIVAHPLSGAISSKSVYRLMGTIIGGGATILMVPNLVNEPILLSGAIIVWVSGCTFVSLLDRTPRSYVFLLAGYTVLLAGLPLVNAPANTFDIVVSRTEEIGLAVICASIVSHVVFPVHVGTALLNRIDGWMARAQKLFEATATGKMDETQNRMERHALAGEAADLRSFAAHLQYDGSRYRSRVALVKSLQHRMVSFLPLLSELEDLRRSLGRLDPAGRDEALAIVAEADSRPGGFSPTIGALAFPASLPTWEKLLLVNFARDLRTVSRLSDECLTLRKSIEDENGERGARAPDRAPAPHCDIGMAWLSSVTVAVCLVTSLFFWIATGWSDGVTFTQISGVLCCLLATMDDPVPAMRKFVNVTIGAAIAAFVYGFAVLPVIDGFASLSAALGLFLIPAGICLAVPSLAIVGMGLCINFPLLLTLQAYPATDFVTFVNAAGATILAMVWTITVCGLLRSVRVETNARRLLSVVRKHVANIAVGKQTDVLAVHYRMIDVASLFASRLAKLPPVSEVGGYDPLRDIRVGLHLIAMQELTPKVSNGIHLAAQPVFQAVTILYRGRAVKDGEILDSAVRALDDLILSPAVITVMDNELVLRAAALRLCIAPDADAPVPQIPGSWRKAA</sequence>
<evidence type="ECO:0000313" key="3">
    <source>
        <dbReference type="Proteomes" id="UP000298649"/>
    </source>
</evidence>
<feature type="transmembrane region" description="Helical" evidence="1">
    <location>
        <begin position="12"/>
        <end position="32"/>
    </location>
</feature>
<dbReference type="GO" id="GO:0005886">
    <property type="term" value="C:plasma membrane"/>
    <property type="evidence" value="ECO:0007669"/>
    <property type="project" value="InterPro"/>
</dbReference>
<keyword evidence="1" id="KW-1133">Transmembrane helix</keyword>
<dbReference type="Proteomes" id="UP000298649">
    <property type="component" value="Plasmid pAtCFBP7129a"/>
</dbReference>
<protein>
    <submittedName>
        <fullName evidence="2">FUSC family protein</fullName>
    </submittedName>
</protein>
<proteinExistence type="predicted"/>
<name>A0A4D7YQJ2_AGRTU</name>
<dbReference type="GO" id="GO:0022857">
    <property type="term" value="F:transmembrane transporter activity"/>
    <property type="evidence" value="ECO:0007669"/>
    <property type="project" value="InterPro"/>
</dbReference>
<feature type="transmembrane region" description="Helical" evidence="1">
    <location>
        <begin position="60"/>
        <end position="79"/>
    </location>
</feature>
<feature type="transmembrane region" description="Helical" evidence="1">
    <location>
        <begin position="111"/>
        <end position="130"/>
    </location>
</feature>
<accession>A0A4D7YQJ2</accession>
<feature type="transmembrane region" description="Helical" evidence="1">
    <location>
        <begin position="145"/>
        <end position="169"/>
    </location>
</feature>
<feature type="transmembrane region" description="Helical" evidence="1">
    <location>
        <begin position="349"/>
        <end position="370"/>
    </location>
</feature>
<keyword evidence="1" id="KW-0472">Membrane</keyword>
<feature type="transmembrane region" description="Helical" evidence="1">
    <location>
        <begin position="476"/>
        <end position="500"/>
    </location>
</feature>
<feature type="transmembrane region" description="Helical" evidence="1">
    <location>
        <begin position="437"/>
        <end position="464"/>
    </location>
</feature>
<organism evidence="2 3">
    <name type="scientific">Agrobacterium tumefaciens</name>
    <dbReference type="NCBI Taxonomy" id="358"/>
    <lineage>
        <taxon>Bacteria</taxon>
        <taxon>Pseudomonadati</taxon>
        <taxon>Pseudomonadota</taxon>
        <taxon>Alphaproteobacteria</taxon>
        <taxon>Hyphomicrobiales</taxon>
        <taxon>Rhizobiaceae</taxon>
        <taxon>Rhizobium/Agrobacterium group</taxon>
        <taxon>Agrobacterium</taxon>
        <taxon>Agrobacterium tumefaciens complex</taxon>
    </lineage>
</organism>
<geneLocation type="plasmid" evidence="3">
    <name>patcfbp7129a</name>
</geneLocation>